<dbReference type="Proteomes" id="UP001335648">
    <property type="component" value="Unassembled WGS sequence"/>
</dbReference>
<evidence type="ECO:0000256" key="1">
    <source>
        <dbReference type="SAM" id="MobiDB-lite"/>
    </source>
</evidence>
<accession>A0AAN8B422</accession>
<dbReference type="AlphaFoldDB" id="A0AAN8B422"/>
<keyword evidence="3" id="KW-1185">Reference proteome</keyword>
<protein>
    <submittedName>
        <fullName evidence="2">Uncharacterized protein</fullName>
    </submittedName>
</protein>
<proteinExistence type="predicted"/>
<organism evidence="2 3">
    <name type="scientific">Champsocephalus esox</name>
    <name type="common">pike icefish</name>
    <dbReference type="NCBI Taxonomy" id="159716"/>
    <lineage>
        <taxon>Eukaryota</taxon>
        <taxon>Metazoa</taxon>
        <taxon>Chordata</taxon>
        <taxon>Craniata</taxon>
        <taxon>Vertebrata</taxon>
        <taxon>Euteleostomi</taxon>
        <taxon>Actinopterygii</taxon>
        <taxon>Neopterygii</taxon>
        <taxon>Teleostei</taxon>
        <taxon>Neoteleostei</taxon>
        <taxon>Acanthomorphata</taxon>
        <taxon>Eupercaria</taxon>
        <taxon>Perciformes</taxon>
        <taxon>Notothenioidei</taxon>
        <taxon>Channichthyidae</taxon>
        <taxon>Champsocephalus</taxon>
    </lineage>
</organism>
<evidence type="ECO:0000313" key="3">
    <source>
        <dbReference type="Proteomes" id="UP001335648"/>
    </source>
</evidence>
<reference evidence="2 3" key="1">
    <citation type="journal article" date="2023" name="Mol. Biol. Evol.">
        <title>Genomics of Secondarily Temperate Adaptation in the Only Non-Antarctic Icefish.</title>
        <authorList>
            <person name="Rivera-Colon A.G."/>
            <person name="Rayamajhi N."/>
            <person name="Minhas B.F."/>
            <person name="Madrigal G."/>
            <person name="Bilyk K.T."/>
            <person name="Yoon V."/>
            <person name="Hune M."/>
            <person name="Gregory S."/>
            <person name="Cheng C.H.C."/>
            <person name="Catchen J.M."/>
        </authorList>
    </citation>
    <scope>NUCLEOTIDE SEQUENCE [LARGE SCALE GENOMIC DNA]</scope>
    <source>
        <strain evidence="2">JC2023a</strain>
    </source>
</reference>
<sequence>MCVSCSPWKSPENNSSDLKPIISGSLQPFRGFHSHDSGDSGEDSGEDSGLTAREQAPRAAGNRYKELR</sequence>
<name>A0AAN8B422_9TELE</name>
<evidence type="ECO:0000313" key="2">
    <source>
        <dbReference type="EMBL" id="KAK5877589.1"/>
    </source>
</evidence>
<comment type="caution">
    <text evidence="2">The sequence shown here is derived from an EMBL/GenBank/DDBJ whole genome shotgun (WGS) entry which is preliminary data.</text>
</comment>
<gene>
    <name evidence="2" type="ORF">CesoFtcFv8_025080</name>
</gene>
<feature type="region of interest" description="Disordered" evidence="1">
    <location>
        <begin position="1"/>
        <end position="68"/>
    </location>
</feature>
<dbReference type="EMBL" id="JAULUE010002066">
    <property type="protein sequence ID" value="KAK5877589.1"/>
    <property type="molecule type" value="Genomic_DNA"/>
</dbReference>